<dbReference type="EMBL" id="OGUS01000004">
    <property type="protein sequence ID" value="SPC05092.1"/>
    <property type="molecule type" value="Genomic_DNA"/>
</dbReference>
<organism evidence="2 3">
    <name type="scientific">Cupriavidus oxalaticus</name>
    <dbReference type="NCBI Taxonomy" id="96344"/>
    <lineage>
        <taxon>Bacteria</taxon>
        <taxon>Pseudomonadati</taxon>
        <taxon>Pseudomonadota</taxon>
        <taxon>Betaproteobacteria</taxon>
        <taxon>Burkholderiales</taxon>
        <taxon>Burkholderiaceae</taxon>
        <taxon>Cupriavidus</taxon>
    </lineage>
</organism>
<dbReference type="AlphaFoldDB" id="A0A375FMT7"/>
<dbReference type="Proteomes" id="UP000256862">
    <property type="component" value="Unassembled WGS sequence"/>
</dbReference>
<proteinExistence type="predicted"/>
<evidence type="ECO:0000256" key="1">
    <source>
        <dbReference type="SAM" id="MobiDB-lite"/>
    </source>
</evidence>
<accession>A0A375FMT7</accession>
<evidence type="ECO:0000313" key="3">
    <source>
        <dbReference type="Proteomes" id="UP000256862"/>
    </source>
</evidence>
<gene>
    <name evidence="2" type="ORF">CO2235_U1010046</name>
</gene>
<evidence type="ECO:0000313" key="2">
    <source>
        <dbReference type="EMBL" id="SPC05092.1"/>
    </source>
</evidence>
<sequence>MATLASQGLSSRSQRPFPRITNG</sequence>
<feature type="compositionally biased region" description="Polar residues" evidence="1">
    <location>
        <begin position="1"/>
        <end position="14"/>
    </location>
</feature>
<protein>
    <submittedName>
        <fullName evidence="2">Uncharacterized protein</fullName>
    </submittedName>
</protein>
<comment type="caution">
    <text evidence="2">The sequence shown here is derived from an EMBL/GenBank/DDBJ whole genome shotgun (WGS) entry which is preliminary data.</text>
</comment>
<name>A0A375FMT7_9BURK</name>
<reference evidence="3" key="1">
    <citation type="submission" date="2018-01" db="EMBL/GenBank/DDBJ databases">
        <authorList>
            <person name="Gaut B.S."/>
            <person name="Morton B.R."/>
            <person name="Clegg M.T."/>
            <person name="Duvall M.R."/>
        </authorList>
    </citation>
    <scope>NUCLEOTIDE SEQUENCE [LARGE SCALE GENOMIC DNA]</scope>
</reference>
<feature type="region of interest" description="Disordered" evidence="1">
    <location>
        <begin position="1"/>
        <end position="23"/>
    </location>
</feature>